<keyword evidence="4" id="KW-1185">Reference proteome</keyword>
<dbReference type="EMBL" id="KV784376">
    <property type="protein sequence ID" value="OEU09272.1"/>
    <property type="molecule type" value="Genomic_DNA"/>
</dbReference>
<reference evidence="3 4" key="1">
    <citation type="submission" date="2016-09" db="EMBL/GenBank/DDBJ databases">
        <title>Extensive genetic diversity and differential bi-allelic expression allows diatom success in the polar Southern Ocean.</title>
        <authorList>
            <consortium name="DOE Joint Genome Institute"/>
            <person name="Mock T."/>
            <person name="Otillar R.P."/>
            <person name="Strauss J."/>
            <person name="Dupont C."/>
            <person name="Frickenhaus S."/>
            <person name="Maumus F."/>
            <person name="Mcmullan M."/>
            <person name="Sanges R."/>
            <person name="Schmutz J."/>
            <person name="Toseland A."/>
            <person name="Valas R."/>
            <person name="Veluchamy A."/>
            <person name="Ward B.J."/>
            <person name="Allen A."/>
            <person name="Barry K."/>
            <person name="Falciatore A."/>
            <person name="Ferrante M."/>
            <person name="Fortunato A.E."/>
            <person name="Gloeckner G."/>
            <person name="Gruber A."/>
            <person name="Hipkin R."/>
            <person name="Janech M."/>
            <person name="Kroth P."/>
            <person name="Leese F."/>
            <person name="Lindquist E."/>
            <person name="Lyon B.R."/>
            <person name="Martin J."/>
            <person name="Mayer C."/>
            <person name="Parker M."/>
            <person name="Quesneville H."/>
            <person name="Raymond J."/>
            <person name="Uhlig C."/>
            <person name="Valentin K.U."/>
            <person name="Worden A.Z."/>
            <person name="Armbrust E.V."/>
            <person name="Bowler C."/>
            <person name="Green B."/>
            <person name="Moulton V."/>
            <person name="Van Oosterhout C."/>
            <person name="Grigoriev I."/>
        </authorList>
    </citation>
    <scope>NUCLEOTIDE SEQUENCE [LARGE SCALE GENOMIC DNA]</scope>
    <source>
        <strain evidence="3 4">CCMP1102</strain>
    </source>
</reference>
<feature type="compositionally biased region" description="Low complexity" evidence="1">
    <location>
        <begin position="77"/>
        <end position="89"/>
    </location>
</feature>
<keyword evidence="2" id="KW-0812">Transmembrane</keyword>
<feature type="transmembrane region" description="Helical" evidence="2">
    <location>
        <begin position="139"/>
        <end position="161"/>
    </location>
</feature>
<feature type="region of interest" description="Disordered" evidence="1">
    <location>
        <begin position="77"/>
        <end position="124"/>
    </location>
</feature>
<evidence type="ECO:0000256" key="1">
    <source>
        <dbReference type="SAM" id="MobiDB-lite"/>
    </source>
</evidence>
<name>A0A1E7ETR9_9STRA</name>
<evidence type="ECO:0000256" key="2">
    <source>
        <dbReference type="SAM" id="Phobius"/>
    </source>
</evidence>
<organism evidence="3 4">
    <name type="scientific">Fragilariopsis cylindrus CCMP1102</name>
    <dbReference type="NCBI Taxonomy" id="635003"/>
    <lineage>
        <taxon>Eukaryota</taxon>
        <taxon>Sar</taxon>
        <taxon>Stramenopiles</taxon>
        <taxon>Ochrophyta</taxon>
        <taxon>Bacillariophyta</taxon>
        <taxon>Bacillariophyceae</taxon>
        <taxon>Bacillariophycidae</taxon>
        <taxon>Bacillariales</taxon>
        <taxon>Bacillariaceae</taxon>
        <taxon>Fragilariopsis</taxon>
    </lineage>
</organism>
<sequence>MNESSAFTMKRKSRRIHATTNRSFLCSILLLFICRGNNNIIIFREDDSATSASMTTASVVVLAFPISSLSSSQTRIRSISNSENNNDNNTDIEKDENRRQNNNLNNYNNSNNNNKIQQQQQQQYYPRRRRFFEQMGNKLLLGGLLTTAQITTVSTILPTYATATADNSNSKAMTKDAAAASVQAGLNVSRKGGGLAQRIRSATFKMDELQRDLMQQRWDLLPPYPAQLRSYVNIFTTYTDAAFPSDSPSDKGLRVALRYEVGRFFASVQRLKIAVDKQSIDEAYLAYADMSLYLDRYLRVGGLYTYYDSVIDNEVLYKEYKDALVYSDPIKDPAEVRDLVVLCQGPDTGKTGILIAVLAPTEKSHNCVVKLDRYKGMREIRVVPRSWAAKRLGEQAPDDVFLIPRT</sequence>
<dbReference type="InParanoid" id="A0A1E7ETR9"/>
<gene>
    <name evidence="3" type="ORF">FRACYDRAFT_173745</name>
</gene>
<accession>A0A1E7ETR9</accession>
<feature type="compositionally biased region" description="Low complexity" evidence="1">
    <location>
        <begin position="100"/>
        <end position="124"/>
    </location>
</feature>
<dbReference type="OrthoDB" id="276989at2759"/>
<dbReference type="AlphaFoldDB" id="A0A1E7ETR9"/>
<dbReference type="KEGG" id="fcy:FRACYDRAFT_173745"/>
<proteinExistence type="predicted"/>
<evidence type="ECO:0000313" key="3">
    <source>
        <dbReference type="EMBL" id="OEU09272.1"/>
    </source>
</evidence>
<keyword evidence="2" id="KW-1133">Transmembrane helix</keyword>
<evidence type="ECO:0000313" key="4">
    <source>
        <dbReference type="Proteomes" id="UP000095751"/>
    </source>
</evidence>
<keyword evidence="2" id="KW-0472">Membrane</keyword>
<dbReference type="Proteomes" id="UP000095751">
    <property type="component" value="Unassembled WGS sequence"/>
</dbReference>
<feature type="transmembrane region" description="Helical" evidence="2">
    <location>
        <begin position="52"/>
        <end position="70"/>
    </location>
</feature>
<protein>
    <submittedName>
        <fullName evidence="3">Uncharacterized protein</fullName>
    </submittedName>
</protein>